<dbReference type="EMBL" id="JANDBC010000001">
    <property type="protein sequence ID" value="MCP9290065.1"/>
    <property type="molecule type" value="Genomic_DNA"/>
</dbReference>
<dbReference type="InterPro" id="IPR023346">
    <property type="entry name" value="Lysozyme-like_dom_sf"/>
</dbReference>
<keyword evidence="9 11" id="KW-0472">Membrane</keyword>
<comment type="catalytic activity">
    <reaction evidence="11">
        <text>[GlcNAc-(1-&gt;4)-Mur2Ac(oyl-L-Ala-gamma-D-Glu-L-Lys-D-Ala-D-Ala)](n)-di-trans,octa-cis-undecaprenyl diphosphate + beta-D-GlcNAc-(1-&gt;4)-Mur2Ac(oyl-L-Ala-gamma-D-Glu-L-Lys-D-Ala-D-Ala)-di-trans,octa-cis-undecaprenyl diphosphate = [GlcNAc-(1-&gt;4)-Mur2Ac(oyl-L-Ala-gamma-D-Glu-L-Lys-D-Ala-D-Ala)](n+1)-di-trans,octa-cis-undecaprenyl diphosphate + di-trans,octa-cis-undecaprenyl diphosphate + H(+)</text>
        <dbReference type="Rhea" id="RHEA:23708"/>
        <dbReference type="Rhea" id="RHEA-COMP:9602"/>
        <dbReference type="Rhea" id="RHEA-COMP:9603"/>
        <dbReference type="ChEBI" id="CHEBI:15378"/>
        <dbReference type="ChEBI" id="CHEBI:58405"/>
        <dbReference type="ChEBI" id="CHEBI:60033"/>
        <dbReference type="ChEBI" id="CHEBI:78435"/>
        <dbReference type="EC" id="2.4.99.28"/>
    </reaction>
</comment>
<evidence type="ECO:0000256" key="2">
    <source>
        <dbReference type="ARBA" id="ARBA00022519"/>
    </source>
</evidence>
<evidence type="ECO:0000313" key="13">
    <source>
        <dbReference type="EMBL" id="MCP9290065.1"/>
    </source>
</evidence>
<dbReference type="RefSeq" id="WP_255131794.1">
    <property type="nucleotide sequence ID" value="NZ_JANDBC010000001.1"/>
</dbReference>
<comment type="similarity">
    <text evidence="11">Belongs to the glycosyltransferase 51 family.</text>
</comment>
<comment type="caution">
    <text evidence="13">The sequence shown here is derived from an EMBL/GenBank/DDBJ whole genome shotgun (WGS) entry which is preliminary data.</text>
</comment>
<accession>A0A9X2RAY8</accession>
<dbReference type="NCBIfam" id="TIGR02070">
    <property type="entry name" value="mono_pep_trsgly"/>
    <property type="match status" value="1"/>
</dbReference>
<evidence type="ECO:0000256" key="9">
    <source>
        <dbReference type="ARBA" id="ARBA00023136"/>
    </source>
</evidence>
<dbReference type="EC" id="2.4.99.28" evidence="11"/>
<dbReference type="Gene3D" id="1.10.3810.10">
    <property type="entry name" value="Biosynthetic peptidoglycan transglycosylase-like"/>
    <property type="match status" value="1"/>
</dbReference>
<protein>
    <recommendedName>
        <fullName evidence="11">Biosynthetic peptidoglycan transglycosylase</fullName>
        <ecNumber evidence="11">2.4.99.28</ecNumber>
    </recommendedName>
    <alternativeName>
        <fullName evidence="11">Glycan polymerase</fullName>
    </alternativeName>
    <alternativeName>
        <fullName evidence="11">Peptidoglycan glycosyltransferase MtgA</fullName>
        <shortName evidence="11">PGT</shortName>
    </alternativeName>
</protein>
<evidence type="ECO:0000256" key="8">
    <source>
        <dbReference type="ARBA" id="ARBA00022989"/>
    </source>
</evidence>
<comment type="function">
    <text evidence="11">Peptidoglycan polymerase that catalyzes glycan chain elongation from lipid-linked precursors.</text>
</comment>
<dbReference type="GO" id="GO:0009274">
    <property type="term" value="C:peptidoglycan-based cell wall"/>
    <property type="evidence" value="ECO:0007669"/>
    <property type="project" value="InterPro"/>
</dbReference>
<keyword evidence="14" id="KW-1185">Reference proteome</keyword>
<dbReference type="Pfam" id="PF00912">
    <property type="entry name" value="Transgly"/>
    <property type="match status" value="1"/>
</dbReference>
<dbReference type="PANTHER" id="PTHR30400:SF0">
    <property type="entry name" value="BIOSYNTHETIC PEPTIDOGLYCAN TRANSGLYCOSYLASE"/>
    <property type="match status" value="1"/>
</dbReference>
<keyword evidence="1 11" id="KW-1003">Cell membrane</keyword>
<evidence type="ECO:0000256" key="1">
    <source>
        <dbReference type="ARBA" id="ARBA00022475"/>
    </source>
</evidence>
<dbReference type="InterPro" id="IPR011812">
    <property type="entry name" value="Pep_trsgly"/>
</dbReference>
<keyword evidence="3 11" id="KW-0328">Glycosyltransferase</keyword>
<dbReference type="GO" id="GO:0008955">
    <property type="term" value="F:peptidoglycan glycosyltransferase activity"/>
    <property type="evidence" value="ECO:0007669"/>
    <property type="project" value="UniProtKB-UniRule"/>
</dbReference>
<feature type="domain" description="Glycosyl transferase family 51" evidence="12">
    <location>
        <begin position="60"/>
        <end position="228"/>
    </location>
</feature>
<evidence type="ECO:0000256" key="6">
    <source>
        <dbReference type="ARBA" id="ARBA00022960"/>
    </source>
</evidence>
<dbReference type="Proteomes" id="UP001139125">
    <property type="component" value="Unassembled WGS sequence"/>
</dbReference>
<evidence type="ECO:0000256" key="3">
    <source>
        <dbReference type="ARBA" id="ARBA00022676"/>
    </source>
</evidence>
<feature type="transmembrane region" description="Helical" evidence="11">
    <location>
        <begin position="21"/>
        <end position="40"/>
    </location>
</feature>
<organism evidence="13 14">
    <name type="scientific">Gracilimonas sediminicola</name>
    <dbReference type="NCBI Taxonomy" id="2952158"/>
    <lineage>
        <taxon>Bacteria</taxon>
        <taxon>Pseudomonadati</taxon>
        <taxon>Balneolota</taxon>
        <taxon>Balneolia</taxon>
        <taxon>Balneolales</taxon>
        <taxon>Balneolaceae</taxon>
        <taxon>Gracilimonas</taxon>
    </lineage>
</organism>
<evidence type="ECO:0000256" key="4">
    <source>
        <dbReference type="ARBA" id="ARBA00022679"/>
    </source>
</evidence>
<gene>
    <name evidence="11 13" type="primary">mtgA</name>
    <name evidence="13" type="ORF">NM125_00565</name>
</gene>
<reference evidence="13" key="1">
    <citation type="submission" date="2022-06" db="EMBL/GenBank/DDBJ databases">
        <title>Gracilimonas sp. CAU 1638 isolated from sea sediment.</title>
        <authorList>
            <person name="Kim W."/>
        </authorList>
    </citation>
    <scope>NUCLEOTIDE SEQUENCE</scope>
    <source>
        <strain evidence="13">CAU 1638</strain>
    </source>
</reference>
<dbReference type="SUPFAM" id="SSF53955">
    <property type="entry name" value="Lysozyme-like"/>
    <property type="match status" value="1"/>
</dbReference>
<dbReference type="InterPro" id="IPR001264">
    <property type="entry name" value="Glyco_trans_51"/>
</dbReference>
<keyword evidence="2" id="KW-0997">Cell inner membrane</keyword>
<evidence type="ECO:0000256" key="7">
    <source>
        <dbReference type="ARBA" id="ARBA00022984"/>
    </source>
</evidence>
<keyword evidence="5 11" id="KW-0812">Transmembrane</keyword>
<keyword evidence="7 11" id="KW-0573">Peptidoglycan synthesis</keyword>
<evidence type="ECO:0000313" key="14">
    <source>
        <dbReference type="Proteomes" id="UP001139125"/>
    </source>
</evidence>
<evidence type="ECO:0000256" key="10">
    <source>
        <dbReference type="ARBA" id="ARBA00023316"/>
    </source>
</evidence>
<dbReference type="PANTHER" id="PTHR30400">
    <property type="entry name" value="MONOFUNCTIONAL BIOSYNTHETIC PEPTIDOGLYCAN TRANSGLYCOSYLASE"/>
    <property type="match status" value="1"/>
</dbReference>
<dbReference type="HAMAP" id="MF_00766">
    <property type="entry name" value="PGT_MtgA"/>
    <property type="match status" value="1"/>
</dbReference>
<evidence type="ECO:0000259" key="12">
    <source>
        <dbReference type="Pfam" id="PF00912"/>
    </source>
</evidence>
<dbReference type="InterPro" id="IPR036950">
    <property type="entry name" value="PBP_transglycosylase"/>
</dbReference>
<dbReference type="GO" id="GO:0009252">
    <property type="term" value="P:peptidoglycan biosynthetic process"/>
    <property type="evidence" value="ECO:0007669"/>
    <property type="project" value="UniProtKB-UniRule"/>
</dbReference>
<proteinExistence type="inferred from homology"/>
<evidence type="ECO:0000256" key="5">
    <source>
        <dbReference type="ARBA" id="ARBA00022692"/>
    </source>
</evidence>
<name>A0A9X2RAY8_9BACT</name>
<keyword evidence="4 11" id="KW-0808">Transferase</keyword>
<dbReference type="AlphaFoldDB" id="A0A9X2RAY8"/>
<keyword evidence="10 11" id="KW-0961">Cell wall biogenesis/degradation</keyword>
<dbReference type="GO" id="GO:0008360">
    <property type="term" value="P:regulation of cell shape"/>
    <property type="evidence" value="ECO:0007669"/>
    <property type="project" value="UniProtKB-KW"/>
</dbReference>
<dbReference type="GO" id="GO:0071555">
    <property type="term" value="P:cell wall organization"/>
    <property type="evidence" value="ECO:0007669"/>
    <property type="project" value="UniProtKB-KW"/>
</dbReference>
<dbReference type="GO" id="GO:0005886">
    <property type="term" value="C:plasma membrane"/>
    <property type="evidence" value="ECO:0007669"/>
    <property type="project" value="UniProtKB-SubCell"/>
</dbReference>
<dbReference type="GO" id="GO:0016763">
    <property type="term" value="F:pentosyltransferase activity"/>
    <property type="evidence" value="ECO:0007669"/>
    <property type="project" value="InterPro"/>
</dbReference>
<evidence type="ECO:0000256" key="11">
    <source>
        <dbReference type="HAMAP-Rule" id="MF_00766"/>
    </source>
</evidence>
<sequence>MEKQSSFTSKSWRWYGKVVGGVLLGWSFWFCLLIFLMRWVNPPFTAFTLQQNWEELSKERYNLRESWVPDEQLPDHLKLAVIASEDQRFREHWGLDMAAIDKALEERERSGRVRGASTITQQVAKNLFLSPAQTYLRKAVEAGIAILIELFWTKDRILEVYLNIAEFGPGMFGVEKASQFYYGRSASQLTPKQSARMATVLPSPKRIEPEPASDYVVQRSQWILRNMQQLSGIRYLPKPKPDTMDTLNPKPVFLDSVDMKAIQDSLGTYLDSILMEIQLDSVNN</sequence>
<keyword evidence="6 11" id="KW-0133">Cell shape</keyword>
<keyword evidence="8 11" id="KW-1133">Transmembrane helix</keyword>
<comment type="subcellular location">
    <subcellularLocation>
        <location evidence="11">Cell membrane</location>
        <topology evidence="11">Single-pass membrane protein</topology>
    </subcellularLocation>
</comment>
<comment type="pathway">
    <text evidence="11">Cell wall biogenesis; peptidoglycan biosynthesis.</text>
</comment>